<protein>
    <recommendedName>
        <fullName evidence="3">Beta-ketoacyl synthase N-terminal domain-containing protein</fullName>
    </recommendedName>
</protein>
<reference evidence="1" key="1">
    <citation type="journal article" date="2022" name="Res Sq">
        <title>Evolution of multicellular longitudinally dividing oral cavity symbionts (Neisseriaceae).</title>
        <authorList>
            <person name="Nyongesa S."/>
            <person name="Weber P."/>
            <person name="Bernet E."/>
            <person name="Pullido F."/>
            <person name="Nieckarz M."/>
            <person name="Delaby M."/>
            <person name="Nieves C."/>
            <person name="Viehboeck T."/>
            <person name="Krause N."/>
            <person name="Rivera-Millot A."/>
            <person name="Nakamura A."/>
            <person name="Vischer N."/>
            <person name="VanNieuwenhze M."/>
            <person name="Brun Y."/>
            <person name="Cava F."/>
            <person name="Bulgheresi S."/>
            <person name="Veyrier F."/>
        </authorList>
    </citation>
    <scope>NUCLEOTIDE SEQUENCE</scope>
    <source>
        <strain evidence="1">17694</strain>
    </source>
</reference>
<evidence type="ECO:0008006" key="3">
    <source>
        <dbReference type="Google" id="ProtNLM"/>
    </source>
</evidence>
<dbReference type="EMBL" id="CP091521">
    <property type="protein sequence ID" value="UOP05501.1"/>
    <property type="molecule type" value="Genomic_DNA"/>
</dbReference>
<keyword evidence="2" id="KW-1185">Reference proteome</keyword>
<gene>
    <name evidence="1" type="ORF">LVJ77_05025</name>
</gene>
<dbReference type="AlphaFoldDB" id="A0A8T9MWG3"/>
<organism evidence="1 2">
    <name type="scientific">Conchiformibius kuhniae</name>
    <dbReference type="NCBI Taxonomy" id="211502"/>
    <lineage>
        <taxon>Bacteria</taxon>
        <taxon>Pseudomonadati</taxon>
        <taxon>Pseudomonadota</taxon>
        <taxon>Betaproteobacteria</taxon>
        <taxon>Neisseriales</taxon>
        <taxon>Neisseriaceae</taxon>
        <taxon>Conchiformibius</taxon>
    </lineage>
</organism>
<dbReference type="KEGG" id="ckh:LVJ77_05025"/>
<evidence type="ECO:0000313" key="1">
    <source>
        <dbReference type="EMBL" id="UOP05501.1"/>
    </source>
</evidence>
<sequence length="222" mass="23545">MNTTLYVQIDGTSQAPSVPERADCLQHTDTRRLSRATLLVLAGALPLCGGLPARTALYAVSPFGSAQRFARLCDKFQAGVPSPLDFVAQLHNAPLFHLAQTAGICGESILLAAETDGLTQHLRLAALALHGGAADTVLAGWLYEPRRPHERETGIWWRLSRADTPFDAPATPLPDPATAFPEAAQRLHDGLLRHGALALPASGGLPAVTLHLPAPSAHRQCA</sequence>
<evidence type="ECO:0000313" key="2">
    <source>
        <dbReference type="Proteomes" id="UP000831534"/>
    </source>
</evidence>
<dbReference type="RefSeq" id="WP_051255722.1">
    <property type="nucleotide sequence ID" value="NZ_CP091521.1"/>
</dbReference>
<proteinExistence type="predicted"/>
<dbReference type="Proteomes" id="UP000831534">
    <property type="component" value="Chromosome"/>
</dbReference>
<accession>A0A8T9MWG3</accession>
<name>A0A8T9MWG3_9NEIS</name>
<reference evidence="1" key="2">
    <citation type="submission" date="2024-09" db="EMBL/GenBank/DDBJ databases">
        <authorList>
            <person name="Veyrier F.J."/>
        </authorList>
    </citation>
    <scope>NUCLEOTIDE SEQUENCE</scope>
    <source>
        <strain evidence="1">17694</strain>
    </source>
</reference>